<feature type="binding site" evidence="11">
    <location>
        <position position="90"/>
    </location>
    <ligand>
        <name>GTP</name>
        <dbReference type="ChEBI" id="CHEBI:37565"/>
    </ligand>
</feature>
<dbReference type="GO" id="GO:0061799">
    <property type="term" value="F:cyclic pyranopterin monophosphate synthase activity"/>
    <property type="evidence" value="ECO:0007669"/>
    <property type="project" value="TreeGrafter"/>
</dbReference>
<keyword evidence="2 11" id="KW-0949">S-adenosyl-L-methionine</keyword>
<dbReference type="InterPro" id="IPR013785">
    <property type="entry name" value="Aldolase_TIM"/>
</dbReference>
<comment type="pathway">
    <text evidence="11">Cofactor biosynthesis; molybdopterin biosynthesis.</text>
</comment>
<dbReference type="EC" id="4.1.99.22" evidence="11"/>
<evidence type="ECO:0000259" key="12">
    <source>
        <dbReference type="PROSITE" id="PS51918"/>
    </source>
</evidence>
<dbReference type="GO" id="GO:0051539">
    <property type="term" value="F:4 iron, 4 sulfur cluster binding"/>
    <property type="evidence" value="ECO:0007669"/>
    <property type="project" value="UniProtKB-UniRule"/>
</dbReference>
<feature type="binding site" evidence="11">
    <location>
        <position position="114"/>
    </location>
    <ligand>
        <name>S-adenosyl-L-methionine</name>
        <dbReference type="ChEBI" id="CHEBI:59789"/>
    </ligand>
</feature>
<dbReference type="InterPro" id="IPR058240">
    <property type="entry name" value="rSAM_sf"/>
</dbReference>
<dbReference type="PATRIC" id="fig|1698272.3.peg.392"/>
<comment type="function">
    <text evidence="11">Catalyzes the cyclization of GTP to (8S)-3',8-cyclo-7,8-dihydroguanosine 5'-triphosphate.</text>
</comment>
<comment type="caution">
    <text evidence="13">The sequence shown here is derived from an EMBL/GenBank/DDBJ whole genome shotgun (WGS) entry which is preliminary data.</text>
</comment>
<keyword evidence="9 11" id="KW-0456">Lyase</keyword>
<dbReference type="Proteomes" id="UP000070520">
    <property type="component" value="Unassembled WGS sequence"/>
</dbReference>
<dbReference type="InterPro" id="IPR050105">
    <property type="entry name" value="MoCo_biosynth_MoaA/MoaC"/>
</dbReference>
<keyword evidence="1 11" id="KW-0004">4Fe-4S</keyword>
<keyword evidence="8 11" id="KW-0501">Molybdenum cofactor biosynthesis</keyword>
<dbReference type="SUPFAM" id="SSF102114">
    <property type="entry name" value="Radical SAM enzymes"/>
    <property type="match status" value="1"/>
</dbReference>
<dbReference type="NCBIfam" id="NF001199">
    <property type="entry name" value="PRK00164.2-1"/>
    <property type="match status" value="1"/>
</dbReference>
<dbReference type="AlphaFoldDB" id="A0A133UZU7"/>
<evidence type="ECO:0000256" key="11">
    <source>
        <dbReference type="HAMAP-Rule" id="MF_01225"/>
    </source>
</evidence>
<reference evidence="13 14" key="1">
    <citation type="journal article" date="2016" name="Sci. Rep.">
        <title>Metabolic traits of an uncultured archaeal lineage -MSBL1- from brine pools of the Red Sea.</title>
        <authorList>
            <person name="Mwirichia R."/>
            <person name="Alam I."/>
            <person name="Rashid M."/>
            <person name="Vinu M."/>
            <person name="Ba-Alawi W."/>
            <person name="Anthony Kamau A."/>
            <person name="Kamanda Ngugi D."/>
            <person name="Goker M."/>
            <person name="Klenk H.P."/>
            <person name="Bajic V."/>
            <person name="Stingl U."/>
        </authorList>
    </citation>
    <scope>NUCLEOTIDE SEQUENCE [LARGE SCALE GENOMIC DNA]</scope>
    <source>
        <strain evidence="13">SCGC-AAA261C02</strain>
    </source>
</reference>
<evidence type="ECO:0000256" key="10">
    <source>
        <dbReference type="ARBA" id="ARBA00048697"/>
    </source>
</evidence>
<dbReference type="CDD" id="cd01335">
    <property type="entry name" value="Radical_SAM"/>
    <property type="match status" value="1"/>
</dbReference>
<sequence length="302" mass="33985">MKDNYGRPVTSIRISVTNDCDLDCFYCHREGCLEGNREMAPSEIGEIVRIGTEFGIEKVKLTGGEPLMSPDIIEIVSAVNQPPINDVSLTTNGTTLAEKSGELKEAGLDRINISLDTLNPEVYEEITGEPKLNQVLDGIDAALDAGLWPVKLNMIVLNGVNNEEIEQIMEYSLDHGTILQIIELLWTQDTADIYKKYHASLDSIEEKLKERAGGVKTRWLMQARRKYLINGGEVEIVNPMHNSEFCAHCTRIRMTPDGYLKPCLMRNDNLVDILTPIRAGDEKKVRDAFREAISRREPYYKG</sequence>
<evidence type="ECO:0000256" key="8">
    <source>
        <dbReference type="ARBA" id="ARBA00023150"/>
    </source>
</evidence>
<dbReference type="GO" id="GO:0046872">
    <property type="term" value="F:metal ion binding"/>
    <property type="evidence" value="ECO:0007669"/>
    <property type="project" value="UniProtKB-KW"/>
</dbReference>
<dbReference type="UniPathway" id="UPA00344"/>
<dbReference type="GO" id="GO:1904047">
    <property type="term" value="F:S-adenosyl-L-methionine binding"/>
    <property type="evidence" value="ECO:0007669"/>
    <property type="project" value="UniProtKB-UniRule"/>
</dbReference>
<evidence type="ECO:0000256" key="1">
    <source>
        <dbReference type="ARBA" id="ARBA00022485"/>
    </source>
</evidence>
<feature type="binding site" evidence="11">
    <location>
        <position position="27"/>
    </location>
    <ligand>
        <name>[4Fe-4S] cluster</name>
        <dbReference type="ChEBI" id="CHEBI:49883"/>
        <label>1</label>
        <note>4Fe-4S-S-AdoMet</note>
    </ligand>
</feature>
<name>A0A133UZU7_9EURY</name>
<evidence type="ECO:0000256" key="9">
    <source>
        <dbReference type="ARBA" id="ARBA00023239"/>
    </source>
</evidence>
<dbReference type="NCBIfam" id="TIGR02668">
    <property type="entry name" value="moaA_archaeal"/>
    <property type="match status" value="1"/>
</dbReference>
<dbReference type="InterPro" id="IPR000385">
    <property type="entry name" value="MoaA_NifB_PqqE_Fe-S-bd_CS"/>
</dbReference>
<dbReference type="SFLD" id="SFLDS00029">
    <property type="entry name" value="Radical_SAM"/>
    <property type="match status" value="1"/>
</dbReference>
<evidence type="ECO:0000256" key="4">
    <source>
        <dbReference type="ARBA" id="ARBA00022741"/>
    </source>
</evidence>
<evidence type="ECO:0000256" key="7">
    <source>
        <dbReference type="ARBA" id="ARBA00023134"/>
    </source>
</evidence>
<dbReference type="PANTHER" id="PTHR22960">
    <property type="entry name" value="MOLYBDOPTERIN COFACTOR SYNTHESIS PROTEIN A"/>
    <property type="match status" value="1"/>
</dbReference>
<feature type="binding site" evidence="11">
    <location>
        <position position="263"/>
    </location>
    <ligand>
        <name>[4Fe-4S] cluster</name>
        <dbReference type="ChEBI" id="CHEBI:49883"/>
        <label>2</label>
        <note>4Fe-4S-substrate</note>
    </ligand>
</feature>
<keyword evidence="14" id="KW-1185">Reference proteome</keyword>
<dbReference type="HAMAP" id="MF_01225_A">
    <property type="entry name" value="MoaA_A"/>
    <property type="match status" value="1"/>
</dbReference>
<feature type="binding site" evidence="11">
    <location>
        <position position="64"/>
    </location>
    <ligand>
        <name>S-adenosyl-L-methionine</name>
        <dbReference type="ChEBI" id="CHEBI:59789"/>
    </ligand>
</feature>
<dbReference type="Gene3D" id="3.20.20.70">
    <property type="entry name" value="Aldolase class I"/>
    <property type="match status" value="1"/>
</dbReference>
<dbReference type="PROSITE" id="PS01305">
    <property type="entry name" value="MOAA_NIFB_PQQE"/>
    <property type="match status" value="1"/>
</dbReference>
<feature type="binding site" evidence="11">
    <location>
        <position position="246"/>
    </location>
    <ligand>
        <name>[4Fe-4S] cluster</name>
        <dbReference type="ChEBI" id="CHEBI:49883"/>
        <label>2</label>
        <note>4Fe-4S-substrate</note>
    </ligand>
</feature>
<dbReference type="SFLD" id="SFLDG01386">
    <property type="entry name" value="main_SPASM_domain-containing"/>
    <property type="match status" value="1"/>
</dbReference>
<evidence type="ECO:0000313" key="13">
    <source>
        <dbReference type="EMBL" id="KXA99707.1"/>
    </source>
</evidence>
<dbReference type="GO" id="GO:0061798">
    <property type="term" value="F:GTP 3',8'-cyclase activity"/>
    <property type="evidence" value="ECO:0007669"/>
    <property type="project" value="UniProtKB-UniRule"/>
</dbReference>
<organism evidence="13 14">
    <name type="scientific">candidate division MSBL1 archaeon SCGC-AAA261C02</name>
    <dbReference type="NCBI Taxonomy" id="1698272"/>
    <lineage>
        <taxon>Archaea</taxon>
        <taxon>Methanobacteriati</taxon>
        <taxon>Methanobacteriota</taxon>
        <taxon>candidate division MSBL1</taxon>
    </lineage>
</organism>
<dbReference type="InterPro" id="IPR006638">
    <property type="entry name" value="Elp3/MiaA/NifB-like_rSAM"/>
</dbReference>
<dbReference type="Pfam" id="PF06463">
    <property type="entry name" value="Mob_synth_C"/>
    <property type="match status" value="1"/>
</dbReference>
<keyword evidence="5 11" id="KW-0408">Iron</keyword>
<keyword evidence="6 11" id="KW-0411">Iron-sulfur</keyword>
<feature type="binding site" evidence="11">
    <location>
        <position position="24"/>
    </location>
    <ligand>
        <name>[4Fe-4S] cluster</name>
        <dbReference type="ChEBI" id="CHEBI:49883"/>
        <label>1</label>
        <note>4Fe-4S-S-AdoMet</note>
    </ligand>
</feature>
<feature type="binding site" evidence="11">
    <location>
        <position position="249"/>
    </location>
    <ligand>
        <name>[4Fe-4S] cluster</name>
        <dbReference type="ChEBI" id="CHEBI:49883"/>
        <label>2</label>
        <note>4Fe-4S-substrate</note>
    </ligand>
</feature>
<evidence type="ECO:0000313" key="14">
    <source>
        <dbReference type="Proteomes" id="UP000070520"/>
    </source>
</evidence>
<evidence type="ECO:0000256" key="3">
    <source>
        <dbReference type="ARBA" id="ARBA00022723"/>
    </source>
</evidence>
<feature type="binding site" evidence="11">
    <location>
        <position position="60"/>
    </location>
    <ligand>
        <name>GTP</name>
        <dbReference type="ChEBI" id="CHEBI:37565"/>
    </ligand>
</feature>
<comment type="similarity">
    <text evidence="11">Belongs to the radical SAM superfamily. MoaA family.</text>
</comment>
<comment type="catalytic activity">
    <reaction evidence="10 11">
        <text>GTP + AH2 + S-adenosyl-L-methionine = (8S)-3',8-cyclo-7,8-dihydroguanosine 5'-triphosphate + 5'-deoxyadenosine + L-methionine + A + H(+)</text>
        <dbReference type="Rhea" id="RHEA:49576"/>
        <dbReference type="ChEBI" id="CHEBI:13193"/>
        <dbReference type="ChEBI" id="CHEBI:15378"/>
        <dbReference type="ChEBI" id="CHEBI:17319"/>
        <dbReference type="ChEBI" id="CHEBI:17499"/>
        <dbReference type="ChEBI" id="CHEBI:37565"/>
        <dbReference type="ChEBI" id="CHEBI:57844"/>
        <dbReference type="ChEBI" id="CHEBI:59789"/>
        <dbReference type="ChEBI" id="CHEBI:131766"/>
        <dbReference type="EC" id="4.1.99.22"/>
    </reaction>
</comment>
<dbReference type="InterPro" id="IPR010505">
    <property type="entry name" value="MoaA_twitch"/>
</dbReference>
<dbReference type="SFLD" id="SFLDG01067">
    <property type="entry name" value="SPASM/twitch_domain_containing"/>
    <property type="match status" value="1"/>
</dbReference>
<evidence type="ECO:0000256" key="5">
    <source>
        <dbReference type="ARBA" id="ARBA00023004"/>
    </source>
</evidence>
<comment type="cofactor">
    <cofactor evidence="11">
        <name>[4Fe-4S] cluster</name>
        <dbReference type="ChEBI" id="CHEBI:49883"/>
    </cofactor>
    <text evidence="11">Binds 2 [4Fe-4S] clusters. Binds 1 [4Fe-4S] cluster coordinated with 3 cysteines and an exchangeable S-adenosyl-L-methionine and 1 [4Fe-4S] cluster coordinated with 3 cysteines and the GTP-derived substrate.</text>
</comment>
<feature type="binding site" evidence="11">
    <location>
        <position position="13"/>
    </location>
    <ligand>
        <name>GTP</name>
        <dbReference type="ChEBI" id="CHEBI:37565"/>
    </ligand>
</feature>
<dbReference type="Pfam" id="PF04055">
    <property type="entry name" value="Radical_SAM"/>
    <property type="match status" value="1"/>
</dbReference>
<keyword evidence="4 11" id="KW-0547">Nucleotide-binding</keyword>
<feature type="binding site" evidence="11">
    <location>
        <begin position="251"/>
        <end position="253"/>
    </location>
    <ligand>
        <name>GTP</name>
        <dbReference type="ChEBI" id="CHEBI:37565"/>
    </ligand>
</feature>
<feature type="binding site" evidence="11">
    <location>
        <position position="151"/>
    </location>
    <ligand>
        <name>GTP</name>
        <dbReference type="ChEBI" id="CHEBI:37565"/>
    </ligand>
</feature>
<dbReference type="SFLD" id="SFLDG01383">
    <property type="entry name" value="cyclic_pyranopterin_phosphate"/>
    <property type="match status" value="1"/>
</dbReference>
<gene>
    <name evidence="11" type="primary">moaA</name>
    <name evidence="13" type="ORF">AKJ42_02645</name>
</gene>
<evidence type="ECO:0000256" key="2">
    <source>
        <dbReference type="ARBA" id="ARBA00022691"/>
    </source>
</evidence>
<accession>A0A133UZU7</accession>
<dbReference type="EMBL" id="LHXW01000028">
    <property type="protein sequence ID" value="KXA99707.1"/>
    <property type="molecule type" value="Genomic_DNA"/>
</dbReference>
<dbReference type="CDD" id="cd21117">
    <property type="entry name" value="Twitch_MoaA"/>
    <property type="match status" value="1"/>
</dbReference>
<dbReference type="InterPro" id="IPR040064">
    <property type="entry name" value="MoaA-like"/>
</dbReference>
<comment type="caution">
    <text evidence="11">Lacks conserved residue(s) required for the propagation of feature annotation.</text>
</comment>
<keyword evidence="3 11" id="KW-0479">Metal-binding</keyword>
<dbReference type="GO" id="GO:0006777">
    <property type="term" value="P:Mo-molybdopterin cofactor biosynthetic process"/>
    <property type="evidence" value="ECO:0007669"/>
    <property type="project" value="UniProtKB-UniRule"/>
</dbReference>
<dbReference type="PROSITE" id="PS51918">
    <property type="entry name" value="RADICAL_SAM"/>
    <property type="match status" value="1"/>
</dbReference>
<feature type="binding site" evidence="11">
    <location>
        <position position="20"/>
    </location>
    <ligand>
        <name>[4Fe-4S] cluster</name>
        <dbReference type="ChEBI" id="CHEBI:49883"/>
        <label>1</label>
        <note>4Fe-4S-S-AdoMet</note>
    </ligand>
</feature>
<protein>
    <recommendedName>
        <fullName evidence="11">Probable GTP 3',8-cyclase</fullName>
        <ecNumber evidence="11">4.1.99.22</ecNumber>
    </recommendedName>
    <alternativeName>
        <fullName evidence="11">Molybdenum cofactor biosynthesis protein A</fullName>
    </alternativeName>
</protein>
<keyword evidence="7 11" id="KW-0342">GTP-binding</keyword>
<dbReference type="GO" id="GO:0005525">
    <property type="term" value="F:GTP binding"/>
    <property type="evidence" value="ECO:0007669"/>
    <property type="project" value="UniProtKB-UniRule"/>
</dbReference>
<evidence type="ECO:0000256" key="6">
    <source>
        <dbReference type="ARBA" id="ARBA00023014"/>
    </source>
</evidence>
<proteinExistence type="inferred from homology"/>
<dbReference type="InterPro" id="IPR013485">
    <property type="entry name" value="MoaA_arc"/>
</dbReference>
<dbReference type="SMART" id="SM00729">
    <property type="entry name" value="Elp3"/>
    <property type="match status" value="1"/>
</dbReference>
<dbReference type="PANTHER" id="PTHR22960:SF0">
    <property type="entry name" value="MOLYBDENUM COFACTOR BIOSYNTHESIS PROTEIN 1"/>
    <property type="match status" value="1"/>
</dbReference>
<feature type="binding site" evidence="11">
    <location>
        <position position="26"/>
    </location>
    <ligand>
        <name>S-adenosyl-L-methionine</name>
        <dbReference type="ChEBI" id="CHEBI:59789"/>
    </ligand>
</feature>
<feature type="domain" description="Radical SAM core" evidence="12">
    <location>
        <begin position="4"/>
        <end position="230"/>
    </location>
</feature>
<dbReference type="InterPro" id="IPR007197">
    <property type="entry name" value="rSAM"/>
</dbReference>